<feature type="domain" description="Radical SAM core" evidence="7">
    <location>
        <begin position="196"/>
        <end position="414"/>
    </location>
</feature>
<keyword evidence="4" id="KW-0408">Iron</keyword>
<evidence type="ECO:0000259" key="6">
    <source>
        <dbReference type="PROSITE" id="PS51332"/>
    </source>
</evidence>
<evidence type="ECO:0000256" key="2">
    <source>
        <dbReference type="ARBA" id="ARBA00022691"/>
    </source>
</evidence>
<gene>
    <name evidence="8" type="ORF">DPPLL_18510</name>
</gene>
<dbReference type="SMART" id="SM00729">
    <property type="entry name" value="Elp3"/>
    <property type="match status" value="1"/>
</dbReference>
<dbReference type="RefSeq" id="WP_284154511.1">
    <property type="nucleotide sequence ID" value="NZ_AP025516.1"/>
</dbReference>
<dbReference type="PANTHER" id="PTHR43409:SF16">
    <property type="entry name" value="SLR0320 PROTEIN"/>
    <property type="match status" value="1"/>
</dbReference>
<accession>A0ABN6M6S0</accession>
<dbReference type="SFLD" id="SFLDG01082">
    <property type="entry name" value="B12-binding_domain_containing"/>
    <property type="match status" value="1"/>
</dbReference>
<dbReference type="InterPro" id="IPR006158">
    <property type="entry name" value="Cobalamin-bd"/>
</dbReference>
<dbReference type="InterPro" id="IPR006638">
    <property type="entry name" value="Elp3/MiaA/NifB-like_rSAM"/>
</dbReference>
<evidence type="ECO:0000256" key="5">
    <source>
        <dbReference type="ARBA" id="ARBA00023014"/>
    </source>
</evidence>
<reference evidence="8 9" key="1">
    <citation type="submission" date="2022-01" db="EMBL/GenBank/DDBJ databases">
        <title>Desulfofustis limnae sp. nov., a novel mesophilic sulfate-reducing bacterium isolated from marsh soil.</title>
        <authorList>
            <person name="Watanabe M."/>
            <person name="Takahashi A."/>
            <person name="Kojima H."/>
            <person name="Fukui M."/>
        </authorList>
    </citation>
    <scope>NUCLEOTIDE SEQUENCE [LARGE SCALE GENOMIC DNA]</scope>
    <source>
        <strain evidence="8 9">PPLL</strain>
    </source>
</reference>
<dbReference type="PROSITE" id="PS51332">
    <property type="entry name" value="B12_BINDING"/>
    <property type="match status" value="1"/>
</dbReference>
<protein>
    <submittedName>
        <fullName evidence="8">B12-binding domain-containing radical SAM protein</fullName>
    </submittedName>
</protein>
<evidence type="ECO:0000313" key="8">
    <source>
        <dbReference type="EMBL" id="BDD87486.1"/>
    </source>
</evidence>
<keyword evidence="5" id="KW-0411">Iron-sulfur</keyword>
<keyword evidence="3" id="KW-0479">Metal-binding</keyword>
<dbReference type="InterPro" id="IPR036724">
    <property type="entry name" value="Cobalamin-bd_sf"/>
</dbReference>
<dbReference type="CDD" id="cd01335">
    <property type="entry name" value="Radical_SAM"/>
    <property type="match status" value="1"/>
</dbReference>
<dbReference type="Pfam" id="PF04055">
    <property type="entry name" value="Radical_SAM"/>
    <property type="match status" value="1"/>
</dbReference>
<dbReference type="CDD" id="cd02068">
    <property type="entry name" value="radical_SAM_B12_BD"/>
    <property type="match status" value="1"/>
</dbReference>
<dbReference type="EMBL" id="AP025516">
    <property type="protein sequence ID" value="BDD87486.1"/>
    <property type="molecule type" value="Genomic_DNA"/>
</dbReference>
<feature type="domain" description="B12-binding" evidence="6">
    <location>
        <begin position="15"/>
        <end position="150"/>
    </location>
</feature>
<evidence type="ECO:0000256" key="3">
    <source>
        <dbReference type="ARBA" id="ARBA00022723"/>
    </source>
</evidence>
<proteinExistence type="predicted"/>
<dbReference type="SFLD" id="SFLDS00029">
    <property type="entry name" value="Radical_SAM"/>
    <property type="match status" value="1"/>
</dbReference>
<evidence type="ECO:0000256" key="4">
    <source>
        <dbReference type="ARBA" id="ARBA00023004"/>
    </source>
</evidence>
<comment type="cofactor">
    <cofactor evidence="1">
        <name>[4Fe-4S] cluster</name>
        <dbReference type="ChEBI" id="CHEBI:49883"/>
    </cofactor>
</comment>
<dbReference type="Pfam" id="PF02310">
    <property type="entry name" value="B12-binding"/>
    <property type="match status" value="1"/>
</dbReference>
<dbReference type="InterPro" id="IPR051198">
    <property type="entry name" value="BchE-like"/>
</dbReference>
<dbReference type="InterPro" id="IPR023404">
    <property type="entry name" value="rSAM_horseshoe"/>
</dbReference>
<dbReference type="InterPro" id="IPR058240">
    <property type="entry name" value="rSAM_sf"/>
</dbReference>
<name>A0ABN6M6S0_9BACT</name>
<organism evidence="8 9">
    <name type="scientific">Desulfofustis limnaeus</name>
    <dbReference type="NCBI Taxonomy" id="2740163"/>
    <lineage>
        <taxon>Bacteria</taxon>
        <taxon>Pseudomonadati</taxon>
        <taxon>Thermodesulfobacteriota</taxon>
        <taxon>Desulfobulbia</taxon>
        <taxon>Desulfobulbales</taxon>
        <taxon>Desulfocapsaceae</taxon>
        <taxon>Desulfofustis</taxon>
    </lineage>
</organism>
<dbReference type="PROSITE" id="PS51918">
    <property type="entry name" value="RADICAL_SAM"/>
    <property type="match status" value="1"/>
</dbReference>
<dbReference type="InterPro" id="IPR007197">
    <property type="entry name" value="rSAM"/>
</dbReference>
<evidence type="ECO:0000259" key="7">
    <source>
        <dbReference type="PROSITE" id="PS51918"/>
    </source>
</evidence>
<dbReference type="Gene3D" id="3.80.30.20">
    <property type="entry name" value="tm_1862 like domain"/>
    <property type="match status" value="1"/>
</dbReference>
<evidence type="ECO:0000313" key="9">
    <source>
        <dbReference type="Proteomes" id="UP000830055"/>
    </source>
</evidence>
<keyword evidence="2" id="KW-0949">S-adenosyl-L-methionine</keyword>
<dbReference type="PANTHER" id="PTHR43409">
    <property type="entry name" value="ANAEROBIC MAGNESIUM-PROTOPORPHYRIN IX MONOMETHYL ESTER CYCLASE-RELATED"/>
    <property type="match status" value="1"/>
</dbReference>
<keyword evidence="9" id="KW-1185">Reference proteome</keyword>
<dbReference type="Gene3D" id="3.40.50.280">
    <property type="entry name" value="Cobalamin-binding domain"/>
    <property type="match status" value="1"/>
</dbReference>
<dbReference type="Proteomes" id="UP000830055">
    <property type="component" value="Chromosome"/>
</dbReference>
<dbReference type="SUPFAM" id="SSF52242">
    <property type="entry name" value="Cobalamin (vitamin B12)-binding domain"/>
    <property type="match status" value="1"/>
</dbReference>
<dbReference type="InterPro" id="IPR034466">
    <property type="entry name" value="Methyltransferase_Class_B"/>
</dbReference>
<dbReference type="SUPFAM" id="SSF102114">
    <property type="entry name" value="Radical SAM enzymes"/>
    <property type="match status" value="1"/>
</dbReference>
<dbReference type="SFLD" id="SFLDG01123">
    <property type="entry name" value="methyltransferase_(Class_B)"/>
    <property type="match status" value="1"/>
</dbReference>
<sequence length="477" mass="53883">MHIALVHPAGCNWVPGKKDVSTTANRMAPLGLLSLAAYLERLGHPVTVEDCLGPRPARTGEETVTRVLANHPDLVGFSTTTSGFLDAYDLAVLLKQNHPDIRTVFGGVHVSALGAPLLERFPAIDYLCLGEGEQTLAELAAGASPGTVTGLVWRDDSAVRTNDRREPIPELDSLPFPAYEKLVGFPGGYHLPLFSYVQAPGATMVTSRGCPYQCSYCDRSVFKRGYRFNSAEYIYEHMRYLRTRFGIRHINIYDDLFTLQRQRIESLCQMLVDRPLGLQFNCAVRVGHADESLLKLLKHAGCLMVSLGIESGDPNLLEVHKPGVYLDEVRSTVKRIQDSGLRVKGLFMMGLPGETEESIKKTSDFVISLELDDMNMAKFTPFHGAPVWQTIAEQGEVDEDWRKMNCLNFVFRPSGIESWERLDHLYNTHVKRFYSDPGWRRRFRSRLWQHRHSLVRLVRDLPDFLSAMRTFDPTSNR</sequence>
<evidence type="ECO:0000256" key="1">
    <source>
        <dbReference type="ARBA" id="ARBA00001966"/>
    </source>
</evidence>